<comment type="catalytic activity">
    <reaction evidence="7">
        <text>N-acetyl-D-glucosamine 6-phosphate + H2O = D-glucosamine 6-phosphate + acetate</text>
        <dbReference type="Rhea" id="RHEA:22936"/>
        <dbReference type="ChEBI" id="CHEBI:15377"/>
        <dbReference type="ChEBI" id="CHEBI:30089"/>
        <dbReference type="ChEBI" id="CHEBI:57513"/>
        <dbReference type="ChEBI" id="CHEBI:58725"/>
        <dbReference type="EC" id="3.5.1.25"/>
    </reaction>
</comment>
<evidence type="ECO:0000313" key="12">
    <source>
        <dbReference type="EMBL" id="KAK1767842.1"/>
    </source>
</evidence>
<dbReference type="GeneID" id="85310991"/>
<feature type="binding site" evidence="9">
    <location>
        <begin position="349"/>
        <end position="351"/>
    </location>
    <ligand>
        <name>substrate</name>
    </ligand>
</feature>
<feature type="active site" description="Proton donor/acceptor" evidence="8">
    <location>
        <position position="311"/>
    </location>
</feature>
<dbReference type="InterPro" id="IPR003764">
    <property type="entry name" value="GlcNAc_6-P_deAcase"/>
</dbReference>
<organism evidence="12 13">
    <name type="scientific">Phialemonium atrogriseum</name>
    <dbReference type="NCBI Taxonomy" id="1093897"/>
    <lineage>
        <taxon>Eukaryota</taxon>
        <taxon>Fungi</taxon>
        <taxon>Dikarya</taxon>
        <taxon>Ascomycota</taxon>
        <taxon>Pezizomycotina</taxon>
        <taxon>Sordariomycetes</taxon>
        <taxon>Sordariomycetidae</taxon>
        <taxon>Cephalothecales</taxon>
        <taxon>Cephalothecaceae</taxon>
        <taxon>Phialemonium</taxon>
    </lineage>
</organism>
<dbReference type="CDD" id="cd00854">
    <property type="entry name" value="NagA"/>
    <property type="match status" value="1"/>
</dbReference>
<protein>
    <recommendedName>
        <fullName evidence="3">N-acetylglucosamine-6-phosphate deacetylase</fullName>
        <ecNumber evidence="2">3.5.1.25</ecNumber>
    </recommendedName>
</protein>
<evidence type="ECO:0000259" key="11">
    <source>
        <dbReference type="Pfam" id="PF01979"/>
    </source>
</evidence>
<feature type="binding site" evidence="10">
    <location>
        <position position="152"/>
    </location>
    <ligand>
        <name>Zn(2+)</name>
        <dbReference type="ChEBI" id="CHEBI:29105"/>
    </ligand>
</feature>
<sequence>MPSAIAHPPNNGITKLTNCRLVRGDSLVAEDLWISSKTGKIIRSQSTFYDELVLPDQTINLGGRIVSPGLIECQLNGAFGFNFSTIMDDMSQYGKKIRELNRKLVETGVTSYVPTVTSQTSELYQKVLPFLGPSGHLQAAEDGAESLGAHVEGPFLNPTKNGIHSRDVLREAWSFKDLEDMYGASNINRGASGAPGPVRMITAAPEQGRMTDIIPDIRSRGIICSIGHSEATYEEASAAVERGATMITHLFNAMRPLHHRNPGIFGVLGIAESLLRPRPFFGVISDGIHLHPTTVKIAWNAHPDGFILVTDAMHLVGLPDGSYQWTNGDDLNYIVKKGAVLLLEGSDTIAGSSITLIECVNNFLNWSGAPIPQALKAVTATPAAMLGIVGTKGTLDADADADLVILSEEQTAEGGKSLVVDEVWKFGSRVFARE</sequence>
<feature type="binding site" evidence="9">
    <location>
        <position position="289"/>
    </location>
    <ligand>
        <name>substrate</name>
    </ligand>
</feature>
<dbReference type="EC" id="3.5.1.25" evidence="2"/>
<proteinExistence type="inferred from homology"/>
<dbReference type="PANTHER" id="PTHR11113:SF14">
    <property type="entry name" value="N-ACETYLGLUCOSAMINE-6-PHOSPHATE DEACETYLASE"/>
    <property type="match status" value="1"/>
</dbReference>
<dbReference type="GO" id="GO:0008448">
    <property type="term" value="F:N-acetylglucosamine-6-phosphate deacetylase activity"/>
    <property type="evidence" value="ECO:0007669"/>
    <property type="project" value="UniProtKB-EC"/>
</dbReference>
<dbReference type="EMBL" id="MU839007">
    <property type="protein sequence ID" value="KAK1767842.1"/>
    <property type="molecule type" value="Genomic_DNA"/>
</dbReference>
<reference evidence="12" key="1">
    <citation type="submission" date="2023-06" db="EMBL/GenBank/DDBJ databases">
        <title>Genome-scale phylogeny and comparative genomics of the fungal order Sordariales.</title>
        <authorList>
            <consortium name="Lawrence Berkeley National Laboratory"/>
            <person name="Hensen N."/>
            <person name="Bonometti L."/>
            <person name="Westerberg I."/>
            <person name="Brannstrom I.O."/>
            <person name="Guillou S."/>
            <person name="Cros-Aarteil S."/>
            <person name="Calhoun S."/>
            <person name="Haridas S."/>
            <person name="Kuo A."/>
            <person name="Mondo S."/>
            <person name="Pangilinan J."/>
            <person name="Riley R."/>
            <person name="Labutti K."/>
            <person name="Andreopoulos B."/>
            <person name="Lipzen A."/>
            <person name="Chen C."/>
            <person name="Yanf M."/>
            <person name="Daum C."/>
            <person name="Ng V."/>
            <person name="Clum A."/>
            <person name="Steindorff A."/>
            <person name="Ohm R."/>
            <person name="Martin F."/>
            <person name="Silar P."/>
            <person name="Natvig D."/>
            <person name="Lalanne C."/>
            <person name="Gautier V."/>
            <person name="Ament-Velasquez S.L."/>
            <person name="Kruys A."/>
            <person name="Hutchinson M.I."/>
            <person name="Powell A.J."/>
            <person name="Barry K."/>
            <person name="Miller A.N."/>
            <person name="Grigoriev I.V."/>
            <person name="Debuchy R."/>
            <person name="Gladieux P."/>
            <person name="Thoren M.H."/>
            <person name="Johannesson H."/>
        </authorList>
    </citation>
    <scope>NUCLEOTIDE SEQUENCE</scope>
    <source>
        <strain evidence="12">8032-3</strain>
    </source>
</reference>
<feature type="binding site" evidence="10">
    <location>
        <position position="228"/>
    </location>
    <ligand>
        <name>Zn(2+)</name>
        <dbReference type="ChEBI" id="CHEBI:29105"/>
    </ligand>
</feature>
<dbReference type="Pfam" id="PF01979">
    <property type="entry name" value="Amidohydro_1"/>
    <property type="match status" value="1"/>
</dbReference>
<feature type="binding site" evidence="10">
    <location>
        <position position="249"/>
    </location>
    <ligand>
        <name>Zn(2+)</name>
        <dbReference type="ChEBI" id="CHEBI:29105"/>
    </ligand>
</feature>
<keyword evidence="13" id="KW-1185">Reference proteome</keyword>
<keyword evidence="4 10" id="KW-0479">Metal-binding</keyword>
<evidence type="ECO:0000256" key="7">
    <source>
        <dbReference type="ARBA" id="ARBA00047647"/>
    </source>
</evidence>
<evidence type="ECO:0000256" key="3">
    <source>
        <dbReference type="ARBA" id="ARBA00018029"/>
    </source>
</evidence>
<evidence type="ECO:0000256" key="1">
    <source>
        <dbReference type="ARBA" id="ARBA00010716"/>
    </source>
</evidence>
<dbReference type="InterPro" id="IPR011059">
    <property type="entry name" value="Metal-dep_hydrolase_composite"/>
</dbReference>
<dbReference type="PIRSF" id="PIRSF038994">
    <property type="entry name" value="NagA"/>
    <property type="match status" value="1"/>
</dbReference>
<dbReference type="SUPFAM" id="SSF51338">
    <property type="entry name" value="Composite domain of metallo-dependent hydrolases"/>
    <property type="match status" value="1"/>
</dbReference>
<evidence type="ECO:0000256" key="8">
    <source>
        <dbReference type="PIRSR" id="PIRSR038994-1"/>
    </source>
</evidence>
<evidence type="ECO:0000256" key="9">
    <source>
        <dbReference type="PIRSR" id="PIRSR038994-2"/>
    </source>
</evidence>
<evidence type="ECO:0000256" key="6">
    <source>
        <dbReference type="ARBA" id="ARBA00023277"/>
    </source>
</evidence>
<gene>
    <name evidence="12" type="ORF">QBC33DRAFT_537549</name>
</gene>
<dbReference type="InterPro" id="IPR032466">
    <property type="entry name" value="Metal_Hydrolase"/>
</dbReference>
<dbReference type="GO" id="GO:0046872">
    <property type="term" value="F:metal ion binding"/>
    <property type="evidence" value="ECO:0007669"/>
    <property type="project" value="UniProtKB-KW"/>
</dbReference>
<comment type="similarity">
    <text evidence="1">Belongs to the metallo-dependent hydrolases superfamily. NagA family.</text>
</comment>
<evidence type="ECO:0000256" key="10">
    <source>
        <dbReference type="PIRSR" id="PIRSR038994-3"/>
    </source>
</evidence>
<comment type="caution">
    <text evidence="12">The sequence shown here is derived from an EMBL/GenBank/DDBJ whole genome shotgun (WGS) entry which is preliminary data.</text>
</comment>
<dbReference type="RefSeq" id="XP_060284055.1">
    <property type="nucleotide sequence ID" value="XM_060427804.1"/>
</dbReference>
<comment type="cofactor">
    <cofactor evidence="10">
        <name>a divalent metal cation</name>
        <dbReference type="ChEBI" id="CHEBI:60240"/>
    </cofactor>
    <text evidence="10">Binds 1 divalent metal cation per subunit.</text>
</comment>
<feature type="binding site" evidence="9">
    <location>
        <position position="163"/>
    </location>
    <ligand>
        <name>substrate</name>
    </ligand>
</feature>
<evidence type="ECO:0000256" key="2">
    <source>
        <dbReference type="ARBA" id="ARBA00011899"/>
    </source>
</evidence>
<dbReference type="AlphaFoldDB" id="A0AAJ0C358"/>
<dbReference type="Proteomes" id="UP001244011">
    <property type="component" value="Unassembled WGS sequence"/>
</dbReference>
<dbReference type="PANTHER" id="PTHR11113">
    <property type="entry name" value="N-ACETYLGLUCOSAMINE-6-PHOSPHATE DEACETYLASE"/>
    <property type="match status" value="1"/>
</dbReference>
<name>A0AAJ0C358_9PEZI</name>
<evidence type="ECO:0000256" key="4">
    <source>
        <dbReference type="ARBA" id="ARBA00022723"/>
    </source>
</evidence>
<dbReference type="NCBIfam" id="TIGR00221">
    <property type="entry name" value="nagA"/>
    <property type="match status" value="1"/>
</dbReference>
<feature type="binding site" evidence="9">
    <location>
        <position position="260"/>
    </location>
    <ligand>
        <name>substrate</name>
    </ligand>
</feature>
<keyword evidence="6" id="KW-0119">Carbohydrate metabolism</keyword>
<feature type="domain" description="Amidohydrolase-related" evidence="11">
    <location>
        <begin position="65"/>
        <end position="427"/>
    </location>
</feature>
<keyword evidence="5" id="KW-0378">Hydrolase</keyword>
<dbReference type="GO" id="GO:0006046">
    <property type="term" value="P:N-acetylglucosamine catabolic process"/>
    <property type="evidence" value="ECO:0007669"/>
    <property type="project" value="TreeGrafter"/>
</dbReference>
<dbReference type="Gene3D" id="3.20.20.140">
    <property type="entry name" value="Metal-dependent hydrolases"/>
    <property type="match status" value="1"/>
</dbReference>
<evidence type="ECO:0000256" key="5">
    <source>
        <dbReference type="ARBA" id="ARBA00022801"/>
    </source>
</evidence>
<dbReference type="SUPFAM" id="SSF51556">
    <property type="entry name" value="Metallo-dependent hydrolases"/>
    <property type="match status" value="1"/>
</dbReference>
<feature type="binding site" evidence="9">
    <location>
        <begin position="252"/>
        <end position="253"/>
    </location>
    <ligand>
        <name>substrate</name>
    </ligand>
</feature>
<accession>A0AAJ0C358</accession>
<dbReference type="InterPro" id="IPR006680">
    <property type="entry name" value="Amidohydro-rel"/>
</dbReference>
<dbReference type="FunFam" id="3.20.20.140:FF:000065">
    <property type="entry name" value="N-acetylglucosamine-6-phosphate deacetylase"/>
    <property type="match status" value="1"/>
</dbReference>
<evidence type="ECO:0000313" key="13">
    <source>
        <dbReference type="Proteomes" id="UP001244011"/>
    </source>
</evidence>